<dbReference type="InterPro" id="IPR016148">
    <property type="entry name" value="Pili_assmbl_chaperone_C"/>
</dbReference>
<evidence type="ECO:0000256" key="3">
    <source>
        <dbReference type="ARBA" id="ARBA00022558"/>
    </source>
</evidence>
<dbReference type="SUPFAM" id="SSF49584">
    <property type="entry name" value="Periplasmic chaperone C-domain"/>
    <property type="match status" value="1"/>
</dbReference>
<comment type="similarity">
    <text evidence="2 8">Belongs to the periplasmic pilus chaperone family.</text>
</comment>
<evidence type="ECO:0000256" key="6">
    <source>
        <dbReference type="ARBA" id="ARBA00023186"/>
    </source>
</evidence>
<evidence type="ECO:0000256" key="1">
    <source>
        <dbReference type="ARBA" id="ARBA00004418"/>
    </source>
</evidence>
<dbReference type="InterPro" id="IPR036316">
    <property type="entry name" value="Pili_assmbl_chap_C_dom_sf"/>
</dbReference>
<comment type="caution">
    <text evidence="11">The sequence shown here is derived from an EMBL/GenBank/DDBJ whole genome shotgun (WGS) entry which is preliminary data.</text>
</comment>
<name>A0A7W2JLG7_9PSED</name>
<proteinExistence type="inferred from homology"/>
<dbReference type="InterPro" id="IPR018046">
    <property type="entry name" value="Pili_assmbl_chaperone_CS"/>
</dbReference>
<dbReference type="Proteomes" id="UP000556620">
    <property type="component" value="Unassembled WGS sequence"/>
</dbReference>
<dbReference type="RefSeq" id="WP_182368406.1">
    <property type="nucleotide sequence ID" value="NZ_JACGCU010000035.1"/>
</dbReference>
<evidence type="ECO:0000256" key="2">
    <source>
        <dbReference type="ARBA" id="ARBA00007399"/>
    </source>
</evidence>
<keyword evidence="4" id="KW-0732">Signal</keyword>
<dbReference type="PRINTS" id="PR00969">
    <property type="entry name" value="CHAPERONPILI"/>
</dbReference>
<keyword evidence="7" id="KW-0393">Immunoglobulin domain</keyword>
<dbReference type="GO" id="GO:0071555">
    <property type="term" value="P:cell wall organization"/>
    <property type="evidence" value="ECO:0007669"/>
    <property type="project" value="InterPro"/>
</dbReference>
<feature type="domain" description="Pili assembly chaperone N-terminal" evidence="9">
    <location>
        <begin position="10"/>
        <end position="132"/>
    </location>
</feature>
<evidence type="ECO:0000259" key="9">
    <source>
        <dbReference type="Pfam" id="PF00345"/>
    </source>
</evidence>
<evidence type="ECO:0000259" key="10">
    <source>
        <dbReference type="Pfam" id="PF02753"/>
    </source>
</evidence>
<dbReference type="InterPro" id="IPR001829">
    <property type="entry name" value="Pili_assmbl_chaperone_bac"/>
</dbReference>
<dbReference type="AlphaFoldDB" id="A0A7W2JLG7"/>
<evidence type="ECO:0000256" key="8">
    <source>
        <dbReference type="RuleBase" id="RU003918"/>
    </source>
</evidence>
<dbReference type="Pfam" id="PF02753">
    <property type="entry name" value="PapD_C"/>
    <property type="match status" value="1"/>
</dbReference>
<evidence type="ECO:0000313" key="11">
    <source>
        <dbReference type="EMBL" id="MBA6061151.1"/>
    </source>
</evidence>
<keyword evidence="5" id="KW-0574">Periplasm</keyword>
<dbReference type="InterPro" id="IPR016147">
    <property type="entry name" value="Pili_assmbl_chaperone_N"/>
</dbReference>
<gene>
    <name evidence="11" type="ORF">H4C44_18420</name>
</gene>
<keyword evidence="6 8" id="KW-0143">Chaperone</keyword>
<comment type="subcellular location">
    <subcellularLocation>
        <location evidence="1 8">Periplasm</location>
    </subcellularLocation>
</comment>
<dbReference type="InterPro" id="IPR008962">
    <property type="entry name" value="PapD-like_sf"/>
</dbReference>
<sequence>MTSAPVVQASVVVTGTRVIYPSDAKDKTLQITNQDAFANVVQAWVDDNDPASTPETAKAPFLVSPAVSRLAPGSGQSLRLIYTGTELPQDRESIFYLNVLQIPPRNAAQADRNQMLLILRNRLKLFYRPAAIAGTIEQLPEKMRFSLVGKGSSWHVLVDNPTGFYASFGAATLNVGNRQIKLLADMVPPYGAVRWTAQAPSQIESGPAEISAQLINDYGARVGITHVLQR</sequence>
<dbReference type="Gene3D" id="2.60.40.10">
    <property type="entry name" value="Immunoglobulins"/>
    <property type="match status" value="2"/>
</dbReference>
<feature type="domain" description="Pili assembly chaperone C-terminal" evidence="10">
    <location>
        <begin position="158"/>
        <end position="222"/>
    </location>
</feature>
<dbReference type="SUPFAM" id="SSF49354">
    <property type="entry name" value="PapD-like"/>
    <property type="match status" value="1"/>
</dbReference>
<dbReference type="FunFam" id="2.60.40.10:FF:000458">
    <property type="entry name" value="Molecular chaperone FimC"/>
    <property type="match status" value="1"/>
</dbReference>
<dbReference type="InterPro" id="IPR013783">
    <property type="entry name" value="Ig-like_fold"/>
</dbReference>
<evidence type="ECO:0000256" key="4">
    <source>
        <dbReference type="ARBA" id="ARBA00022729"/>
    </source>
</evidence>
<evidence type="ECO:0000256" key="7">
    <source>
        <dbReference type="ARBA" id="ARBA00023319"/>
    </source>
</evidence>
<evidence type="ECO:0000313" key="12">
    <source>
        <dbReference type="Proteomes" id="UP000556620"/>
    </source>
</evidence>
<dbReference type="Pfam" id="PF00345">
    <property type="entry name" value="PapD_N"/>
    <property type="match status" value="1"/>
</dbReference>
<accession>A0A7W2JLG7</accession>
<dbReference type="PANTHER" id="PTHR30251:SF2">
    <property type="entry name" value="FIMBRIAL CHAPERONE YADV-RELATED"/>
    <property type="match status" value="1"/>
</dbReference>
<evidence type="ECO:0000256" key="5">
    <source>
        <dbReference type="ARBA" id="ARBA00022764"/>
    </source>
</evidence>
<dbReference type="EMBL" id="JACGCU010000035">
    <property type="protein sequence ID" value="MBA6061151.1"/>
    <property type="molecule type" value="Genomic_DNA"/>
</dbReference>
<organism evidence="11 12">
    <name type="scientific">Pseudomonas juntendi</name>
    <dbReference type="NCBI Taxonomy" id="2666183"/>
    <lineage>
        <taxon>Bacteria</taxon>
        <taxon>Pseudomonadati</taxon>
        <taxon>Pseudomonadota</taxon>
        <taxon>Gammaproteobacteria</taxon>
        <taxon>Pseudomonadales</taxon>
        <taxon>Pseudomonadaceae</taxon>
        <taxon>Pseudomonas</taxon>
    </lineage>
</organism>
<dbReference type="PROSITE" id="PS00635">
    <property type="entry name" value="PILI_CHAPERONE"/>
    <property type="match status" value="1"/>
</dbReference>
<dbReference type="PANTHER" id="PTHR30251">
    <property type="entry name" value="PILUS ASSEMBLY CHAPERONE"/>
    <property type="match status" value="1"/>
</dbReference>
<protein>
    <submittedName>
        <fullName evidence="11">Molecular chaperone</fullName>
    </submittedName>
</protein>
<dbReference type="InterPro" id="IPR050643">
    <property type="entry name" value="Periplasmic_pilus_chap"/>
</dbReference>
<keyword evidence="3" id="KW-1029">Fimbrium biogenesis</keyword>
<reference evidence="11 12" key="1">
    <citation type="submission" date="2020-07" db="EMBL/GenBank/DDBJ databases">
        <title>Diversity of carbapenemase encoding genes among Pseudomonas putida group clinical isolates in a tertiary Brazilian hospital.</title>
        <authorList>
            <person name="Alberto-Lei F."/>
            <person name="Nodari C.S."/>
            <person name="Streling A.P."/>
            <person name="Paulino J.T."/>
            <person name="Bessa-Neto F.O."/>
            <person name="Cayo R."/>
            <person name="Gales A.C."/>
        </authorList>
    </citation>
    <scope>NUCLEOTIDE SEQUENCE [LARGE SCALE GENOMIC DNA]</scope>
    <source>
        <strain evidence="11 12">14535</strain>
    </source>
</reference>
<dbReference type="GO" id="GO:0030288">
    <property type="term" value="C:outer membrane-bounded periplasmic space"/>
    <property type="evidence" value="ECO:0007669"/>
    <property type="project" value="InterPro"/>
</dbReference>